<reference evidence="2" key="1">
    <citation type="journal article" date="2015" name="Nature">
        <title>Complex archaea that bridge the gap between prokaryotes and eukaryotes.</title>
        <authorList>
            <person name="Spang A."/>
            <person name="Saw J.H."/>
            <person name="Jorgensen S.L."/>
            <person name="Zaremba-Niedzwiedzka K."/>
            <person name="Martijn J."/>
            <person name="Lind A.E."/>
            <person name="van Eijk R."/>
            <person name="Schleper C."/>
            <person name="Guy L."/>
            <person name="Ettema T.J."/>
        </authorList>
    </citation>
    <scope>NUCLEOTIDE SEQUENCE</scope>
</reference>
<proteinExistence type="predicted"/>
<feature type="domain" description="DNA-binding transcriptional repressor CapW winged helix-turn-helix" evidence="1">
    <location>
        <begin position="8"/>
        <end position="66"/>
    </location>
</feature>
<dbReference type="InterPro" id="IPR059019">
    <property type="entry name" value="WHD_CapW"/>
</dbReference>
<accession>A0A0F9V822</accession>
<name>A0A0F9V822_9ZZZZ</name>
<dbReference type="EMBL" id="LAZR01000420">
    <property type="protein sequence ID" value="KKN69696.1"/>
    <property type="molecule type" value="Genomic_DNA"/>
</dbReference>
<protein>
    <recommendedName>
        <fullName evidence="1">DNA-binding transcriptional repressor CapW winged helix-turn-helix domain-containing protein</fullName>
    </recommendedName>
</protein>
<comment type="caution">
    <text evidence="2">The sequence shown here is derived from an EMBL/GenBank/DDBJ whole genome shotgun (WGS) entry which is preliminary data.</text>
</comment>
<dbReference type="Pfam" id="PF26109">
    <property type="entry name" value="WHD_BrxR"/>
    <property type="match status" value="1"/>
</dbReference>
<gene>
    <name evidence="2" type="ORF">LCGC14_0437960</name>
</gene>
<evidence type="ECO:0000259" key="1">
    <source>
        <dbReference type="Pfam" id="PF26109"/>
    </source>
</evidence>
<organism evidence="2">
    <name type="scientific">marine sediment metagenome</name>
    <dbReference type="NCBI Taxonomy" id="412755"/>
    <lineage>
        <taxon>unclassified sequences</taxon>
        <taxon>metagenomes</taxon>
        <taxon>ecological metagenomes</taxon>
    </lineage>
</organism>
<evidence type="ECO:0000313" key="2">
    <source>
        <dbReference type="EMBL" id="KKN69696.1"/>
    </source>
</evidence>
<sequence>MNWYVEQRRNWICEMLQIYGFINRSHIVAKFGCSSQSAGHDLTNVAEENPDWVAYCPRRKAYINTQTQAV</sequence>
<dbReference type="AlphaFoldDB" id="A0A0F9V822"/>